<keyword evidence="3" id="KW-0732">Signal</keyword>
<dbReference type="AlphaFoldDB" id="A0AA39GHR0"/>
<accession>A0AA39GHR0</accession>
<proteinExistence type="predicted"/>
<evidence type="ECO:0000256" key="3">
    <source>
        <dbReference type="SAM" id="SignalP"/>
    </source>
</evidence>
<feature type="chain" id="PRO_5041392787" evidence="3">
    <location>
        <begin position="20"/>
        <end position="433"/>
    </location>
</feature>
<evidence type="ECO:0000313" key="4">
    <source>
        <dbReference type="EMBL" id="KAK0387179.1"/>
    </source>
</evidence>
<reference evidence="4" key="1">
    <citation type="submission" date="2022-10" db="EMBL/GenBank/DDBJ databases">
        <title>Determination and structural analysis of whole genome sequence of Sarocladium strictum F4-1.</title>
        <authorList>
            <person name="Hu L."/>
            <person name="Jiang Y."/>
        </authorList>
    </citation>
    <scope>NUCLEOTIDE SEQUENCE</scope>
    <source>
        <strain evidence="4">F4-1</strain>
    </source>
</reference>
<dbReference type="EMBL" id="JAPDFR010000004">
    <property type="protein sequence ID" value="KAK0387179.1"/>
    <property type="molecule type" value="Genomic_DNA"/>
</dbReference>
<keyword evidence="2" id="KW-0472">Membrane</keyword>
<dbReference type="Proteomes" id="UP001175261">
    <property type="component" value="Unassembled WGS sequence"/>
</dbReference>
<evidence type="ECO:0000256" key="1">
    <source>
        <dbReference type="SAM" id="MobiDB-lite"/>
    </source>
</evidence>
<name>A0AA39GHR0_SARSR</name>
<keyword evidence="2" id="KW-1133">Transmembrane helix</keyword>
<comment type="caution">
    <text evidence="4">The sequence shown here is derived from an EMBL/GenBank/DDBJ whole genome shotgun (WGS) entry which is preliminary data.</text>
</comment>
<organism evidence="4 5">
    <name type="scientific">Sarocladium strictum</name>
    <name type="common">Black bundle disease fungus</name>
    <name type="synonym">Acremonium strictum</name>
    <dbReference type="NCBI Taxonomy" id="5046"/>
    <lineage>
        <taxon>Eukaryota</taxon>
        <taxon>Fungi</taxon>
        <taxon>Dikarya</taxon>
        <taxon>Ascomycota</taxon>
        <taxon>Pezizomycotina</taxon>
        <taxon>Sordariomycetes</taxon>
        <taxon>Hypocreomycetidae</taxon>
        <taxon>Hypocreales</taxon>
        <taxon>Sarocladiaceae</taxon>
        <taxon>Sarocladium</taxon>
    </lineage>
</organism>
<evidence type="ECO:0000256" key="2">
    <source>
        <dbReference type="SAM" id="Phobius"/>
    </source>
</evidence>
<sequence>MRLPLLAACVFTIATCTAAQRQRYGAVTAIVPEGLMPRYLADSFDSEPIIKRVGTCGSGRHPCLDVRRGDRCCADSTYCFINREGDAKCCPIGNDCRDNNPCRSDSFFCTQFSTVSGTTRGQEGCCGKQCPSTSFYLCPSSLGGNCCSYGSECREGGHCVRDLEPTTSAAPTLIPVPEGCTTSQYKCEDGEGCCNIDQKCTELSNTAYCASGTPTGSNIEFIDGDDEDGDGGGLSVGAQAGIGIGTTVGSGLLIGLLVWFFISRRRKHRSAQSEQTRTHSLPTIGAGARAGAAAGVAYQDDSMTEYTESSRPWQTHGRGGGPTRDYFGPAAVPGPFTDGPSSPVDHHSPPFGAGRAVPSQPQEPGDIAAPVEIDSTGRTPGSDDGGWLSPSSFSDLQTTPMPDGPQGRAELYGFAADAQLSTPAPPRDDHVFR</sequence>
<evidence type="ECO:0000313" key="5">
    <source>
        <dbReference type="Proteomes" id="UP001175261"/>
    </source>
</evidence>
<feature type="compositionally biased region" description="Polar residues" evidence="1">
    <location>
        <begin position="389"/>
        <end position="400"/>
    </location>
</feature>
<feature type="compositionally biased region" description="Polar residues" evidence="1">
    <location>
        <begin position="304"/>
        <end position="313"/>
    </location>
</feature>
<keyword evidence="2" id="KW-0812">Transmembrane</keyword>
<feature type="signal peptide" evidence="3">
    <location>
        <begin position="1"/>
        <end position="19"/>
    </location>
</feature>
<feature type="region of interest" description="Disordered" evidence="1">
    <location>
        <begin position="302"/>
        <end position="433"/>
    </location>
</feature>
<gene>
    <name evidence="4" type="ORF">NLU13_5492</name>
</gene>
<keyword evidence="5" id="KW-1185">Reference proteome</keyword>
<feature type="transmembrane region" description="Helical" evidence="2">
    <location>
        <begin position="240"/>
        <end position="262"/>
    </location>
</feature>
<protein>
    <submittedName>
        <fullName evidence="4">Uncharacterized protein</fullName>
    </submittedName>
</protein>